<accession>A0A074YFW9</accession>
<gene>
    <name evidence="1" type="ORF">AUEXF2481DRAFT_368351</name>
</gene>
<dbReference type="RefSeq" id="XP_013341477.1">
    <property type="nucleotide sequence ID" value="XM_013486023.1"/>
</dbReference>
<dbReference type="OMA" id="FNVRILS"/>
<name>A0A074YFW9_AURSE</name>
<dbReference type="OrthoDB" id="5345494at2759"/>
<dbReference type="GeneID" id="25365680"/>
<protein>
    <recommendedName>
        <fullName evidence="3">Ubiquitin fusion degradation protein</fullName>
    </recommendedName>
</protein>
<evidence type="ECO:0008006" key="3">
    <source>
        <dbReference type="Google" id="ProtNLM"/>
    </source>
</evidence>
<evidence type="ECO:0000313" key="2">
    <source>
        <dbReference type="Proteomes" id="UP000030641"/>
    </source>
</evidence>
<dbReference type="Proteomes" id="UP000030641">
    <property type="component" value="Unassembled WGS sequence"/>
</dbReference>
<keyword evidence="2" id="KW-1185">Reference proteome</keyword>
<dbReference type="EMBL" id="KL584768">
    <property type="protein sequence ID" value="KEQ92982.1"/>
    <property type="molecule type" value="Genomic_DNA"/>
</dbReference>
<dbReference type="AlphaFoldDB" id="A0A074YFW9"/>
<dbReference type="HOGENOM" id="CLU_037759_0_0_1"/>
<proteinExistence type="predicted"/>
<dbReference type="InParanoid" id="A0A074YFW9"/>
<dbReference type="STRING" id="1043005.A0A074YFW9"/>
<evidence type="ECO:0000313" key="1">
    <source>
        <dbReference type="EMBL" id="KEQ92982.1"/>
    </source>
</evidence>
<organism evidence="1 2">
    <name type="scientific">Aureobasidium subglaciale (strain EXF-2481)</name>
    <name type="common">Aureobasidium pullulans var. subglaciale</name>
    <dbReference type="NCBI Taxonomy" id="1043005"/>
    <lineage>
        <taxon>Eukaryota</taxon>
        <taxon>Fungi</taxon>
        <taxon>Dikarya</taxon>
        <taxon>Ascomycota</taxon>
        <taxon>Pezizomycotina</taxon>
        <taxon>Dothideomycetes</taxon>
        <taxon>Dothideomycetidae</taxon>
        <taxon>Dothideales</taxon>
        <taxon>Saccotheciaceae</taxon>
        <taxon>Aureobasidium</taxon>
    </lineage>
</organism>
<reference evidence="1 2" key="1">
    <citation type="journal article" date="2014" name="BMC Genomics">
        <title>Genome sequencing of four Aureobasidium pullulans varieties: biotechnological potential, stress tolerance, and description of new species.</title>
        <authorList>
            <person name="Gostin Ar C."/>
            <person name="Ohm R.A."/>
            <person name="Kogej T."/>
            <person name="Sonjak S."/>
            <person name="Turk M."/>
            <person name="Zajc J."/>
            <person name="Zalar P."/>
            <person name="Grube M."/>
            <person name="Sun H."/>
            <person name="Han J."/>
            <person name="Sharma A."/>
            <person name="Chiniquy J."/>
            <person name="Ngan C.Y."/>
            <person name="Lipzen A."/>
            <person name="Barry K."/>
            <person name="Grigoriev I.V."/>
            <person name="Gunde-Cimerman N."/>
        </authorList>
    </citation>
    <scope>NUCLEOTIDE SEQUENCE [LARGE SCALE GENOMIC DNA]</scope>
    <source>
        <strain evidence="1 2">EXF-2481</strain>
    </source>
</reference>
<sequence>MDADDCVEQQRITLVDLLSNTLILRQTAPYLPAGSVLALSASARALRHILFESPETFRYLNLTLVKSATLDAGPIDSGGISWRSERMDESLTEDDFFSGPLRGIFSKLERHQLIRNVKTLILDGLSVPAELVREVVVEDRFNIRILSIRDVTNMNQRGLQSVLRYLVRPSASKPPKLKGLYLFRHKDAPTAPSRKAPTMPSGRVSAGVMSSQGAQIGAEWNSRSEVALSESLGRNQPLDDWWKTKGSIWSTDGKDNKRAPSSDWADVVLACQGIIAFDAVLCRGPRHDPSKTTSDQLLRPAVANIALGARGCEQCGSCPEQPAAFDRDPDFNFPLLAPPPLHASTVRSAQVPIIIDATVPPLILRCVDCLHGRWCEKCNKWWCEDCYQEPVSRAKRQHPSSPEDGLQQDSGWSLEALSASTGPALKVYSNLCVESCLVEEMLPVADGMWG</sequence>